<proteinExistence type="predicted"/>
<feature type="transmembrane region" description="Helical" evidence="1">
    <location>
        <begin position="7"/>
        <end position="28"/>
    </location>
</feature>
<dbReference type="KEGG" id="cyj:Cyan7822_6597"/>
<name>E0UN22_GLOV7</name>
<evidence type="ECO:0000313" key="4">
    <source>
        <dbReference type="Proteomes" id="UP000008206"/>
    </source>
</evidence>
<dbReference type="GO" id="GO:0016787">
    <property type="term" value="F:hydrolase activity"/>
    <property type="evidence" value="ECO:0007669"/>
    <property type="project" value="UniProtKB-KW"/>
</dbReference>
<evidence type="ECO:0000313" key="3">
    <source>
        <dbReference type="EMBL" id="ADN18352.1"/>
    </source>
</evidence>
<feature type="domain" description="AB hydrolase-1" evidence="2">
    <location>
        <begin position="101"/>
        <end position="206"/>
    </location>
</feature>
<evidence type="ECO:0000256" key="1">
    <source>
        <dbReference type="SAM" id="Phobius"/>
    </source>
</evidence>
<dbReference type="InterPro" id="IPR000073">
    <property type="entry name" value="AB_hydrolase_1"/>
</dbReference>
<protein>
    <submittedName>
        <fullName evidence="3">Alpha/beta hydrolase fold protein</fullName>
    </submittedName>
</protein>
<keyword evidence="1" id="KW-1133">Transmembrane helix</keyword>
<gene>
    <name evidence="3" type="ordered locus">Cyan7822_6597</name>
</gene>
<reference evidence="4" key="1">
    <citation type="journal article" date="2011" name="MBio">
        <title>Novel metabolic attributes of the genus Cyanothece, comprising a group of unicellular nitrogen-fixing Cyanobacteria.</title>
        <authorList>
            <person name="Bandyopadhyay A."/>
            <person name="Elvitigala T."/>
            <person name="Welsh E."/>
            <person name="Stockel J."/>
            <person name="Liberton M."/>
            <person name="Min H."/>
            <person name="Sherman L.A."/>
            <person name="Pakrasi H.B."/>
        </authorList>
    </citation>
    <scope>NUCLEOTIDE SEQUENCE [LARGE SCALE GENOMIC DNA]</scope>
    <source>
        <strain evidence="4">PCC 7822</strain>
        <plasmid evidence="4">Cy782202</plasmid>
    </source>
</reference>
<dbReference type="InterPro" id="IPR029058">
    <property type="entry name" value="AB_hydrolase_fold"/>
</dbReference>
<dbReference type="PRINTS" id="PR00111">
    <property type="entry name" value="ABHYDROLASE"/>
</dbReference>
<keyword evidence="1" id="KW-0812">Transmembrane</keyword>
<dbReference type="Proteomes" id="UP000008206">
    <property type="component" value="Plasmid Cy782202"/>
</dbReference>
<feature type="transmembrane region" description="Helical" evidence="1">
    <location>
        <begin position="40"/>
        <end position="63"/>
    </location>
</feature>
<dbReference type="PANTHER" id="PTHR43798">
    <property type="entry name" value="MONOACYLGLYCEROL LIPASE"/>
    <property type="match status" value="1"/>
</dbReference>
<dbReference type="AlphaFoldDB" id="E0UN22"/>
<keyword evidence="1" id="KW-0472">Membrane</keyword>
<dbReference type="PANTHER" id="PTHR43798:SF33">
    <property type="entry name" value="HYDROLASE, PUTATIVE (AFU_ORTHOLOGUE AFUA_2G14860)-RELATED"/>
    <property type="match status" value="1"/>
</dbReference>
<geneLocation type="plasmid" evidence="3 4">
    <name>Cy782202</name>
</geneLocation>
<feature type="transmembrane region" description="Helical" evidence="1">
    <location>
        <begin position="230"/>
        <end position="250"/>
    </location>
</feature>
<dbReference type="Pfam" id="PF00561">
    <property type="entry name" value="Abhydrolase_1"/>
    <property type="match status" value="1"/>
</dbReference>
<dbReference type="InterPro" id="IPR050266">
    <property type="entry name" value="AB_hydrolase_sf"/>
</dbReference>
<dbReference type="HOGENOM" id="CLU_020336_6_1_3"/>
<organism evidence="3 4">
    <name type="scientific">Gloeothece verrucosa (strain PCC 7822)</name>
    <name type="common">Cyanothece sp. (strain PCC 7822)</name>
    <dbReference type="NCBI Taxonomy" id="497965"/>
    <lineage>
        <taxon>Bacteria</taxon>
        <taxon>Bacillati</taxon>
        <taxon>Cyanobacteriota</taxon>
        <taxon>Cyanophyceae</taxon>
        <taxon>Oscillatoriophycideae</taxon>
        <taxon>Chroococcales</taxon>
        <taxon>Aphanothecaceae</taxon>
        <taxon>Gloeothece</taxon>
        <taxon>Gloeothece verrucosa</taxon>
    </lineage>
</organism>
<dbReference type="GO" id="GO:0016020">
    <property type="term" value="C:membrane"/>
    <property type="evidence" value="ECO:0007669"/>
    <property type="project" value="TreeGrafter"/>
</dbReference>
<dbReference type="SUPFAM" id="SSF53474">
    <property type="entry name" value="alpha/beta-Hydrolases"/>
    <property type="match status" value="1"/>
</dbReference>
<evidence type="ECO:0000259" key="2">
    <source>
        <dbReference type="Pfam" id="PF00561"/>
    </source>
</evidence>
<sequence>MFMPLDFVLRWLTGLLSLVLLGGSIYILHEWYEGELINRLWLILSWTAIVWSFLGFLPITLLLRRRGVDEPKMHRSSATQRILRPDGSEIQVEFYGSPDAPPLILTHGWGPNSTVWYYLKKQLANQYRLIVWDLPGLGKSTPPKNRDYSIEKYARDLEAVLGLAQNRPAILLGHSMGGMIILSFCRLFRENLKQRVAGLILLDTTYTNPLKTAIFNPILKRLQKPLIEPLLYIVIALSPLFWLMSALSYLNGMMYLTTELSGFTGHETRGQLDFSTRLGLLASPKILARGVIAMLNFNETQTLPNIELPVLVIAGQSDISTLKSANRRISMDIPNAEFFVLKPGGHMALMERNAEFAQAVQMFGALQQQR</sequence>
<dbReference type="EMBL" id="CP002200">
    <property type="protein sequence ID" value="ADN18352.1"/>
    <property type="molecule type" value="Genomic_DNA"/>
</dbReference>
<keyword evidence="3" id="KW-0378">Hydrolase</keyword>
<keyword evidence="4" id="KW-1185">Reference proteome</keyword>
<keyword evidence="3" id="KW-0614">Plasmid</keyword>
<accession>E0UN22</accession>
<dbReference type="Gene3D" id="3.40.50.1820">
    <property type="entry name" value="alpha/beta hydrolase"/>
    <property type="match status" value="1"/>
</dbReference>